<dbReference type="SUPFAM" id="SSF51735">
    <property type="entry name" value="NAD(P)-binding Rossmann-fold domains"/>
    <property type="match status" value="1"/>
</dbReference>
<dbReference type="GO" id="GO:0016616">
    <property type="term" value="F:oxidoreductase activity, acting on the CH-OH group of donors, NAD or NADP as acceptor"/>
    <property type="evidence" value="ECO:0007669"/>
    <property type="project" value="TreeGrafter"/>
</dbReference>
<dbReference type="GeneID" id="28814732"/>
<protein>
    <submittedName>
        <fullName evidence="2">Putative short-chain dehydrogenases/reductase</fullName>
    </submittedName>
</protein>
<dbReference type="Pfam" id="PF00106">
    <property type="entry name" value="adh_short"/>
    <property type="match status" value="1"/>
</dbReference>
<dbReference type="InterPro" id="IPR036291">
    <property type="entry name" value="NAD(P)-bd_dom_sf"/>
</dbReference>
<organism evidence="2 3">
    <name type="scientific">Mollisia scopiformis</name>
    <name type="common">Conifer needle endophyte fungus</name>
    <name type="synonym">Phialocephala scopiformis</name>
    <dbReference type="NCBI Taxonomy" id="149040"/>
    <lineage>
        <taxon>Eukaryota</taxon>
        <taxon>Fungi</taxon>
        <taxon>Dikarya</taxon>
        <taxon>Ascomycota</taxon>
        <taxon>Pezizomycotina</taxon>
        <taxon>Leotiomycetes</taxon>
        <taxon>Helotiales</taxon>
        <taxon>Mollisiaceae</taxon>
        <taxon>Mollisia</taxon>
    </lineage>
</organism>
<dbReference type="Proteomes" id="UP000070700">
    <property type="component" value="Unassembled WGS sequence"/>
</dbReference>
<dbReference type="InterPro" id="IPR002347">
    <property type="entry name" value="SDR_fam"/>
</dbReference>
<dbReference type="InterPro" id="IPR052184">
    <property type="entry name" value="SDR_enzymes"/>
</dbReference>
<dbReference type="Gene3D" id="3.40.50.720">
    <property type="entry name" value="NAD(P)-binding Rossmann-like Domain"/>
    <property type="match status" value="1"/>
</dbReference>
<name>A0A194X740_MOLSC</name>
<dbReference type="InterPro" id="IPR020904">
    <property type="entry name" value="Sc_DH/Rdtase_CS"/>
</dbReference>
<dbReference type="InParanoid" id="A0A194X740"/>
<dbReference type="PROSITE" id="PS00061">
    <property type="entry name" value="ADH_SHORT"/>
    <property type="match status" value="1"/>
</dbReference>
<keyword evidence="1" id="KW-0521">NADP</keyword>
<evidence type="ECO:0000313" key="2">
    <source>
        <dbReference type="EMBL" id="KUJ15988.1"/>
    </source>
</evidence>
<accession>A0A194X740</accession>
<gene>
    <name evidence="2" type="ORF">LY89DRAFT_100856</name>
</gene>
<dbReference type="PANTHER" id="PTHR45458:SF3">
    <property type="entry name" value="CHAIN DEHYDROGENASE (ATSC), PUTATIVE-RELATED"/>
    <property type="match status" value="1"/>
</dbReference>
<keyword evidence="3" id="KW-1185">Reference proteome</keyword>
<evidence type="ECO:0000313" key="3">
    <source>
        <dbReference type="Proteomes" id="UP000070700"/>
    </source>
</evidence>
<dbReference type="RefSeq" id="XP_018070343.1">
    <property type="nucleotide sequence ID" value="XM_018205006.1"/>
</dbReference>
<dbReference type="PRINTS" id="PR00081">
    <property type="entry name" value="GDHRDH"/>
</dbReference>
<dbReference type="EMBL" id="KQ947417">
    <property type="protein sequence ID" value="KUJ15988.1"/>
    <property type="molecule type" value="Genomic_DNA"/>
</dbReference>
<dbReference type="PANTHER" id="PTHR45458">
    <property type="entry name" value="SHORT-CHAIN DEHYDROGENASE/REDUCTASE SDR"/>
    <property type="match status" value="1"/>
</dbReference>
<reference evidence="2 3" key="1">
    <citation type="submission" date="2015-10" db="EMBL/GenBank/DDBJ databases">
        <title>Full genome of DAOMC 229536 Phialocephala scopiformis, a fungal endophyte of spruce producing the potent anti-insectan compound rugulosin.</title>
        <authorList>
            <consortium name="DOE Joint Genome Institute"/>
            <person name="Walker A.K."/>
            <person name="Frasz S.L."/>
            <person name="Seifert K.A."/>
            <person name="Miller J.D."/>
            <person name="Mondo S.J."/>
            <person name="Labutti K."/>
            <person name="Lipzen A."/>
            <person name="Dockter R."/>
            <person name="Kennedy M."/>
            <person name="Grigoriev I.V."/>
            <person name="Spatafora J.W."/>
        </authorList>
    </citation>
    <scope>NUCLEOTIDE SEQUENCE [LARGE SCALE GENOMIC DNA]</scope>
    <source>
        <strain evidence="2 3">CBS 120377</strain>
    </source>
</reference>
<dbReference type="CDD" id="cd05325">
    <property type="entry name" value="carb_red_sniffer_like_SDR_c"/>
    <property type="match status" value="1"/>
</dbReference>
<evidence type="ECO:0000256" key="1">
    <source>
        <dbReference type="ARBA" id="ARBA00022857"/>
    </source>
</evidence>
<dbReference type="AlphaFoldDB" id="A0A194X740"/>
<dbReference type="KEGG" id="psco:LY89DRAFT_100856"/>
<proteinExistence type="predicted"/>
<sequence>MASYVVTGTSTGIGLGFVKALAANKDNKVFAIIRNPATATDLQTFADSHPNVRIIVGEATSKEDMDRAAEEVGKVTGGKLDALINNVGGGSVDDAKAPRDYEGNPQDLKNAILASMEPNFFSAVFTTSSFMPLIQAGEQKKIICISTGMADDDMSLKTDIPFALGYAASKSALNTLVAKFAIDYKKDGVKFLALSPGWVKTKFGPESEMQAGFMLQAFQKAYPELKGQISTEDSVKMQLEVIDKLTLEDSGKFLSHHGDKYWV</sequence>
<dbReference type="OrthoDB" id="7289984at2759"/>